<organism evidence="7 8">
    <name type="scientific">Paenibacillus contaminans</name>
    <dbReference type="NCBI Taxonomy" id="450362"/>
    <lineage>
        <taxon>Bacteria</taxon>
        <taxon>Bacillati</taxon>
        <taxon>Bacillota</taxon>
        <taxon>Bacilli</taxon>
        <taxon>Bacillales</taxon>
        <taxon>Paenibacillaceae</taxon>
        <taxon>Paenibacillus</taxon>
    </lineage>
</organism>
<keyword evidence="3" id="KW-0964">Secreted</keyword>
<evidence type="ECO:0000259" key="6">
    <source>
        <dbReference type="Pfam" id="PF17210"/>
    </source>
</evidence>
<dbReference type="NCBIfam" id="TIGR02543">
    <property type="entry name" value="List_Bact_rpt"/>
    <property type="match status" value="9"/>
</dbReference>
<dbReference type="Proteomes" id="UP000250369">
    <property type="component" value="Unassembled WGS sequence"/>
</dbReference>
<name>A0A329MCQ4_9BACL</name>
<proteinExistence type="predicted"/>
<dbReference type="Gene3D" id="2.60.40.10">
    <property type="entry name" value="Immunoglobulins"/>
    <property type="match status" value="1"/>
</dbReference>
<gene>
    <name evidence="7" type="ORF">DQG23_26960</name>
</gene>
<feature type="domain" description="DUF11" evidence="5">
    <location>
        <begin position="606"/>
        <end position="720"/>
    </location>
</feature>
<dbReference type="InterPro" id="IPR013378">
    <property type="entry name" value="InlB-like_B-rpt"/>
</dbReference>
<keyword evidence="8" id="KW-1185">Reference proteome</keyword>
<reference evidence="7 8" key="1">
    <citation type="journal article" date="2009" name="Int. J. Syst. Evol. Microbiol.">
        <title>Paenibacillus contaminans sp. nov., isolated from a contaminated laboratory plate.</title>
        <authorList>
            <person name="Chou J.H."/>
            <person name="Lee J.H."/>
            <person name="Lin M.C."/>
            <person name="Chang P.S."/>
            <person name="Arun A.B."/>
            <person name="Young C.C."/>
            <person name="Chen W.M."/>
        </authorList>
    </citation>
    <scope>NUCLEOTIDE SEQUENCE [LARGE SCALE GENOMIC DNA]</scope>
    <source>
        <strain evidence="7 8">CKOBP-6</strain>
    </source>
</reference>
<dbReference type="OrthoDB" id="663332at2"/>
<dbReference type="NCBIfam" id="TIGR01451">
    <property type="entry name" value="B_ant_repeat"/>
    <property type="match status" value="1"/>
</dbReference>
<dbReference type="GO" id="GO:0030313">
    <property type="term" value="C:cell envelope"/>
    <property type="evidence" value="ECO:0007669"/>
    <property type="project" value="UniProtKB-SubCell"/>
</dbReference>
<dbReference type="InterPro" id="IPR001434">
    <property type="entry name" value="OmcB-like_DUF11"/>
</dbReference>
<evidence type="ECO:0000256" key="1">
    <source>
        <dbReference type="ARBA" id="ARBA00004196"/>
    </source>
</evidence>
<dbReference type="InterPro" id="IPR033764">
    <property type="entry name" value="Sdr_B"/>
</dbReference>
<dbReference type="InterPro" id="IPR042229">
    <property type="entry name" value="Listeria/Bacterioides_rpt_sf"/>
</dbReference>
<dbReference type="Gene3D" id="2.60.40.4270">
    <property type="entry name" value="Listeria-Bacteroides repeat domain"/>
    <property type="match status" value="9"/>
</dbReference>
<sequence length="1409" mass="150670">MIGRKWLLSFMIVIGAVLFGILGPPDIAKAEGSKEMVANGGYRPFIWATTDKTAGIERKTYLKVYAQAGEKIYLGSSQKGKNIIFTDPNGVKTSYQVDQNGVGYIDTLAKETKGPSLTTDDGGYVPYIVSIAQTGIYQVEFEGGTAAPSTTLTTDTSFRQNQGGTIGAWDITIVDANGDKKPGRVFTSYVAMYMGGNKPNQKVLNSVFYVVTKDGYLYKTDMNGLDPNGFIFFSANRGFIDLTNNMTLYHTADGNDDNLSVISGNVGAQLPNVADTNTDISHYVFFNPPSPDLPVSLYPGATAPVPAKPTALAFQGASGIAGKTNLADGGTFTFVADKPSSYELTIKTKDAVPVTKRVIKNVAIAGTNKVLWDGKDSAGNVLPDQVYTAELILRSGEVHFPLLDAEHNTYGIKVELLNAPDGNSHTTIYYDESNYKTASGTSINLNASSSSYAINPVDASAGVDSANGAHKWSNNYGDKRGIDTWTYFTDGTSITIDFNVEPVSATKYGSLSGYIFNDMNKDTKFSSGEPGLNGITVTVKDKNGTDHTTTTDATGYYIVGIPQGNYTFKATAPTGYTLQTGNGTQTGTLSASSVILQNVGYYLETDLKITVTASSGPYIKGSTFTYTLNASNVSNVPATRVVVNDALPAGLTYVSDDSSGDYDASTGIWTIGTLSSGQSVTMNITVRINSDAGVPASITNQAVISSTEKDSDLTNNSSSLPISVTNSYTVTFNSNSGSAVPAQTVNENDKATEPTAPTKSGFTFNGWFTDSNFDPATAFDFNTPITAPITLYAKWTAITHTVTFDSNGGSAVPVQTVNENDKASEPTAPTKAGFTFDGWFTDSNFDPTTAFNFNTPITAPITLYAKWTPVTHTVTFVSNGGSAVPVQTVNKNDKASEPTVPTKGGFTFDGWFTNSNLDPLTAFDFNTSITAPITLYAKWTPVTHTVTFVSNGGSAVPTQTVNENDKATEPTVPTKSGFTFDGWLTDSNDPTTAFNFNTPITAPVTLYAKWTAITHTVTFNTYGGSAVPTQIVNENDKASEPSAPTKAGFTFDNWFTNSNLDPATAFNFNTPITAPVTLYAKWTAVTHTVTFNTYGGSAVPTQIVIENDKASEPSVPTKAGFIFDGWYTNDNLDPATAFDFNTPITAPVTLYAKWTAVTHTVTFNTYGGSAVPTQIVIENDKASEPSVPTKAGFIFDGWYTNDNLDPATAFDFNTPITAPVTLYAKWTEIAPNTHAVIFNSNGGSPVPAQIVNENDKAAQPAAPAKTGFIFDGWYANDNLDPATAFDFNTPITAPVTLYAKWTAIVHTVTFESNGGSAVPTQTVNENDKATQPAAPAKTGFTFDGWFTSVNLDPTTAFDFNTPITAPVTLYAKWTSIPTTTVPVPETPAPVSPLQRLCRFRKHLHQFRRR</sequence>
<comment type="subcellular location">
    <subcellularLocation>
        <location evidence="1">Cell envelope</location>
    </subcellularLocation>
    <subcellularLocation>
        <location evidence="2">Secreted</location>
    </subcellularLocation>
</comment>
<evidence type="ECO:0008006" key="9">
    <source>
        <dbReference type="Google" id="ProtNLM"/>
    </source>
</evidence>
<dbReference type="Gene3D" id="2.60.40.1170">
    <property type="entry name" value="Mu homology domain, subdomain B"/>
    <property type="match status" value="1"/>
</dbReference>
<dbReference type="Pfam" id="PF01345">
    <property type="entry name" value="DUF11"/>
    <property type="match status" value="1"/>
</dbReference>
<dbReference type="InterPro" id="IPR013783">
    <property type="entry name" value="Ig-like_fold"/>
</dbReference>
<accession>A0A329MCQ4</accession>
<dbReference type="GO" id="GO:0005576">
    <property type="term" value="C:extracellular region"/>
    <property type="evidence" value="ECO:0007669"/>
    <property type="project" value="UniProtKB-SubCell"/>
</dbReference>
<feature type="domain" description="SD-repeat containing protein B" evidence="6">
    <location>
        <begin position="510"/>
        <end position="584"/>
    </location>
</feature>
<dbReference type="SUPFAM" id="SSF117074">
    <property type="entry name" value="Hypothetical protein PA1324"/>
    <property type="match status" value="1"/>
</dbReference>
<protein>
    <recommendedName>
        <fullName evidence="9">DUF11 domain-containing protein</fullName>
    </recommendedName>
</protein>
<evidence type="ECO:0000256" key="3">
    <source>
        <dbReference type="ARBA" id="ARBA00022525"/>
    </source>
</evidence>
<dbReference type="RefSeq" id="WP_113034127.1">
    <property type="nucleotide sequence ID" value="NZ_QMFB01000018.1"/>
</dbReference>
<evidence type="ECO:0000313" key="7">
    <source>
        <dbReference type="EMBL" id="RAV17761.1"/>
    </source>
</evidence>
<evidence type="ECO:0000259" key="5">
    <source>
        <dbReference type="Pfam" id="PF01345"/>
    </source>
</evidence>
<keyword evidence="4" id="KW-0732">Signal</keyword>
<dbReference type="InterPro" id="IPR047589">
    <property type="entry name" value="DUF11_rpt"/>
</dbReference>
<evidence type="ECO:0000256" key="4">
    <source>
        <dbReference type="ARBA" id="ARBA00022729"/>
    </source>
</evidence>
<evidence type="ECO:0000313" key="8">
    <source>
        <dbReference type="Proteomes" id="UP000250369"/>
    </source>
</evidence>
<evidence type="ECO:0000256" key="2">
    <source>
        <dbReference type="ARBA" id="ARBA00004613"/>
    </source>
</evidence>
<dbReference type="Pfam" id="PF17210">
    <property type="entry name" value="SdrD_B"/>
    <property type="match status" value="1"/>
</dbReference>
<dbReference type="Pfam" id="PF09479">
    <property type="entry name" value="Flg_new"/>
    <property type="match status" value="9"/>
</dbReference>
<dbReference type="Gene3D" id="2.60.40.4070">
    <property type="match status" value="1"/>
</dbReference>
<dbReference type="EMBL" id="QMFB01000018">
    <property type="protein sequence ID" value="RAV17761.1"/>
    <property type="molecule type" value="Genomic_DNA"/>
</dbReference>
<comment type="caution">
    <text evidence="7">The sequence shown here is derived from an EMBL/GenBank/DDBJ whole genome shotgun (WGS) entry which is preliminary data.</text>
</comment>